<dbReference type="EMBL" id="JANIAN010000012">
    <property type="protein sequence ID" value="MDD2106809.1"/>
    <property type="molecule type" value="Genomic_DNA"/>
</dbReference>
<organism evidence="1 2">
    <name type="scientific">Pseudomonas asiatica</name>
    <dbReference type="NCBI Taxonomy" id="2219225"/>
    <lineage>
        <taxon>Bacteria</taxon>
        <taxon>Pseudomonadati</taxon>
        <taxon>Pseudomonadota</taxon>
        <taxon>Gammaproteobacteria</taxon>
        <taxon>Pseudomonadales</taxon>
        <taxon>Pseudomonadaceae</taxon>
        <taxon>Pseudomonas</taxon>
    </lineage>
</organism>
<name>A0A9X4HUW9_9PSED</name>
<evidence type="ECO:0000313" key="1">
    <source>
        <dbReference type="EMBL" id="MDD2106809.1"/>
    </source>
</evidence>
<dbReference type="AlphaFoldDB" id="A0A9X4HUW9"/>
<sequence>MLIIATAIYQKYKAALLLKCFYRDKAAHERRTRMPNKNLHTFDLSMEAATKDGKPYLGDLYVVRELVGNLASDSLLRLVDISTGKLTAEQASEMDIKESRQLARVFLGQDPHYNGLQHWNEPGKIDDFVAAQANIIENDPEARIATLFILMIQDMYGAARLADEGYPEDDVQTAIDGSLESITAVLIGIPFDQLEELGLEEAQRLLPRR</sequence>
<dbReference type="RefSeq" id="WP_274078843.1">
    <property type="nucleotide sequence ID" value="NZ_JANIAN010000012.1"/>
</dbReference>
<protein>
    <submittedName>
        <fullName evidence="1">Uncharacterized protein</fullName>
    </submittedName>
</protein>
<comment type="caution">
    <text evidence="1">The sequence shown here is derived from an EMBL/GenBank/DDBJ whole genome shotgun (WGS) entry which is preliminary data.</text>
</comment>
<proteinExistence type="predicted"/>
<accession>A0A9X4HUW9</accession>
<evidence type="ECO:0000313" key="2">
    <source>
        <dbReference type="Proteomes" id="UP001150678"/>
    </source>
</evidence>
<reference evidence="1" key="1">
    <citation type="submission" date="2022-07" db="EMBL/GenBank/DDBJ databases">
        <title>Multi-strain Analysis of Pseudomonas putida Reveals Metabolic and Genetic Diversity.</title>
        <authorList>
            <person name="Monk J.M."/>
        </authorList>
    </citation>
    <scope>NUCLEOTIDE SEQUENCE</scope>
    <source>
        <strain evidence="1">17514</strain>
    </source>
</reference>
<dbReference type="Proteomes" id="UP001150678">
    <property type="component" value="Unassembled WGS sequence"/>
</dbReference>
<gene>
    <name evidence="1" type="ORF">NP533_11400</name>
</gene>